<dbReference type="Gene3D" id="3.40.1080.10">
    <property type="entry name" value="Glutaconate Coenzyme A-transferase"/>
    <property type="match status" value="1"/>
</dbReference>
<dbReference type="SMART" id="SM00882">
    <property type="entry name" value="CoA_trans"/>
    <property type="match status" value="1"/>
</dbReference>
<dbReference type="InterPro" id="IPR012792">
    <property type="entry name" value="3-oxoacid_CoA-transf_A"/>
</dbReference>
<reference evidence="2" key="1">
    <citation type="submission" date="2020-09" db="EMBL/GenBank/DDBJ databases">
        <title>A novel bacterium of genus Bacillus, isolated from South China Sea.</title>
        <authorList>
            <person name="Huang H."/>
            <person name="Mo K."/>
            <person name="Hu Y."/>
        </authorList>
    </citation>
    <scope>NUCLEOTIDE SEQUENCE</scope>
    <source>
        <strain evidence="2">IB182487</strain>
    </source>
</reference>
<evidence type="ECO:0000313" key="2">
    <source>
        <dbReference type="EMBL" id="MBD1379253.1"/>
    </source>
</evidence>
<evidence type="ECO:0000313" key="3">
    <source>
        <dbReference type="Proteomes" id="UP000626844"/>
    </source>
</evidence>
<accession>A0A926NFW0</accession>
<keyword evidence="1 2" id="KW-0808">Transferase</keyword>
<dbReference type="AlphaFoldDB" id="A0A926NFW0"/>
<sequence>MKMVTDDYQKLKQVDDVLGRIDNQCSLMVGGFGGVGSPPTLIEAILEKGVKDLTVICNDAGFPTIGTGKLISAGRVSKLIASHIGSNPIAGKMMSEGKLEVEFSPQGTLAERIRAGGLGIGGILLDIGIDNEIVYKGKSIIHVDSKPYLLETPLTADVAIIYGKTADSYGNLIYDKSARNMNPLIAMAGHYTVAEVTDIVELGTLDEEAIITPGIFINSVVKSKGINWKWVWE</sequence>
<dbReference type="GO" id="GO:0008410">
    <property type="term" value="F:CoA-transferase activity"/>
    <property type="evidence" value="ECO:0007669"/>
    <property type="project" value="InterPro"/>
</dbReference>
<dbReference type="NCBIfam" id="TIGR02429">
    <property type="entry name" value="pcaI_scoA_fam"/>
    <property type="match status" value="1"/>
</dbReference>
<dbReference type="Proteomes" id="UP000626844">
    <property type="component" value="Unassembled WGS sequence"/>
</dbReference>
<dbReference type="EMBL" id="JACXAI010000002">
    <property type="protein sequence ID" value="MBD1379253.1"/>
    <property type="molecule type" value="Genomic_DNA"/>
</dbReference>
<gene>
    <name evidence="2" type="ORF">IC621_03325</name>
</gene>
<dbReference type="PANTHER" id="PTHR13707:SF60">
    <property type="entry name" value="ACETATE COA-TRANSFERASE SUBUNIT ALPHA"/>
    <property type="match status" value="1"/>
</dbReference>
<dbReference type="Pfam" id="PF01144">
    <property type="entry name" value="CoA_trans"/>
    <property type="match status" value="1"/>
</dbReference>
<evidence type="ECO:0000256" key="1">
    <source>
        <dbReference type="ARBA" id="ARBA00022679"/>
    </source>
</evidence>
<organism evidence="2 3">
    <name type="scientific">Metabacillus arenae</name>
    <dbReference type="NCBI Taxonomy" id="2771434"/>
    <lineage>
        <taxon>Bacteria</taxon>
        <taxon>Bacillati</taxon>
        <taxon>Bacillota</taxon>
        <taxon>Bacilli</taxon>
        <taxon>Bacillales</taxon>
        <taxon>Bacillaceae</taxon>
        <taxon>Metabacillus</taxon>
    </lineage>
</organism>
<dbReference type="SUPFAM" id="SSF100950">
    <property type="entry name" value="NagB/RpiA/CoA transferase-like"/>
    <property type="match status" value="1"/>
</dbReference>
<comment type="caution">
    <text evidence="2">The sequence shown here is derived from an EMBL/GenBank/DDBJ whole genome shotgun (WGS) entry which is preliminary data.</text>
</comment>
<name>A0A926NFW0_9BACI</name>
<protein>
    <submittedName>
        <fullName evidence="2">CoA transferase subunit A</fullName>
    </submittedName>
</protein>
<proteinExistence type="predicted"/>
<dbReference type="PANTHER" id="PTHR13707">
    <property type="entry name" value="KETOACID-COENZYME A TRANSFERASE"/>
    <property type="match status" value="1"/>
</dbReference>
<dbReference type="InterPro" id="IPR037171">
    <property type="entry name" value="NagB/RpiA_transferase-like"/>
</dbReference>
<dbReference type="InterPro" id="IPR004165">
    <property type="entry name" value="CoA_trans_fam_I"/>
</dbReference>
<keyword evidence="3" id="KW-1185">Reference proteome</keyword>